<dbReference type="InterPro" id="IPR022678">
    <property type="entry name" value="NMT_CS"/>
</dbReference>
<evidence type="ECO:0000313" key="11">
    <source>
        <dbReference type="EMBL" id="KAJ3221297.1"/>
    </source>
</evidence>
<dbReference type="FunFam" id="3.40.630.170:FF:000003">
    <property type="entry name" value="Glycylpeptide N-tetradecanoyltransferase"/>
    <property type="match status" value="1"/>
</dbReference>
<keyword evidence="8" id="KW-1133">Transmembrane helix</keyword>
<evidence type="ECO:0000256" key="6">
    <source>
        <dbReference type="RuleBase" id="RU000586"/>
    </source>
</evidence>
<comment type="caution">
    <text evidence="11">The sequence shown here is derived from an EMBL/GenBank/DDBJ whole genome shotgun (WGS) entry which is preliminary data.</text>
</comment>
<dbReference type="Pfam" id="PF01233">
    <property type="entry name" value="NMT"/>
    <property type="match status" value="1"/>
</dbReference>
<organism evidence="11 12">
    <name type="scientific">Clydaea vesicula</name>
    <dbReference type="NCBI Taxonomy" id="447962"/>
    <lineage>
        <taxon>Eukaryota</taxon>
        <taxon>Fungi</taxon>
        <taxon>Fungi incertae sedis</taxon>
        <taxon>Chytridiomycota</taxon>
        <taxon>Chytridiomycota incertae sedis</taxon>
        <taxon>Chytridiomycetes</taxon>
        <taxon>Lobulomycetales</taxon>
        <taxon>Lobulomycetaceae</taxon>
        <taxon>Clydaea</taxon>
    </lineage>
</organism>
<evidence type="ECO:0000259" key="9">
    <source>
        <dbReference type="Pfam" id="PF01233"/>
    </source>
</evidence>
<evidence type="ECO:0000256" key="1">
    <source>
        <dbReference type="ARBA" id="ARBA00009469"/>
    </source>
</evidence>
<dbReference type="Gene3D" id="3.40.630.170">
    <property type="match status" value="1"/>
</dbReference>
<evidence type="ECO:0000256" key="2">
    <source>
        <dbReference type="ARBA" id="ARBA00012923"/>
    </source>
</evidence>
<keyword evidence="8" id="KW-0472">Membrane</keyword>
<evidence type="ECO:0000256" key="3">
    <source>
        <dbReference type="ARBA" id="ARBA00022240"/>
    </source>
</evidence>
<evidence type="ECO:0000313" key="12">
    <source>
        <dbReference type="Proteomes" id="UP001211065"/>
    </source>
</evidence>
<dbReference type="Pfam" id="PF02799">
    <property type="entry name" value="NMT_C"/>
    <property type="match status" value="1"/>
</dbReference>
<dbReference type="InterPro" id="IPR022676">
    <property type="entry name" value="NMT_N"/>
</dbReference>
<dbReference type="EC" id="2.3.1.97" evidence="2 6"/>
<keyword evidence="8" id="KW-0812">Transmembrane</keyword>
<proteinExistence type="inferred from homology"/>
<dbReference type="GO" id="GO:0005737">
    <property type="term" value="C:cytoplasm"/>
    <property type="evidence" value="ECO:0007669"/>
    <property type="project" value="TreeGrafter"/>
</dbReference>
<name>A0AAD5Y0T8_9FUNG</name>
<dbReference type="PROSITE" id="PS00975">
    <property type="entry name" value="NMT_1"/>
    <property type="match status" value="1"/>
</dbReference>
<dbReference type="EMBL" id="JADGJW010000238">
    <property type="protein sequence ID" value="KAJ3221297.1"/>
    <property type="molecule type" value="Genomic_DNA"/>
</dbReference>
<evidence type="ECO:0000256" key="8">
    <source>
        <dbReference type="SAM" id="Phobius"/>
    </source>
</evidence>
<sequence length="959" mass="111967">MNDWVFFVIGFISALLIVWIVLFLKNRRNSSKINLDVDLETAHVKKFESDNNDNYNSHLLLLSLLEKTSAPGNFKVDSAAVTEKQIKCEEDKIYAKKSPLMVPSFVCKEKQTVSLSISKTKFKLNLNFFEEGSENVRLMGVENNVNFVIIQEKDSIKFNFEYFFVELKQLLDENYIEIYKKENDNEKNRLTFGILLDDVILYNDTSTFFEQFNDFIKKKNLNLTLKNVITDTSVDKLISTKFKFGDVNTVLNFDDKNQDFVLSYLNQTGLIKTLNLKSLHFVDLPTVHSEIRKFIFKNYKEIFNMKETLKIIQDAKSFKLENFSLQEVIKFLILVKKEELNLNTINEILVIKTKALKAQFNFSELKNVTLVLKHFFNNFMNSKFKILKSVLLKNTVANVKYLKIGFFGYFFENEEILKFTIEALNNEKGLKFKMERAIDDDIGAGILAALFVPNGKPEVCLPVTDLSTTAQKYKNDCMKALNMKQAAPVRKDDEGCSGDHFLKKKNQIEKVCQYPTNLPRIINRERTFRWGKKRNRITDVTAAEEQELLALKKRRQVYELKKRCKHLGNSTTSPGKITEFNESVEEDGEIQSTVLEDIRKEPYQLPSQFEWFLVDIYDEAEMKQLYELLCQNYVEDDDATFRFNYTSEFLKWALLPPGWKKEWHLGVRVKDTQKLVGFVSGIPVTLRIREHVKNIVEINFLCVHKKLRSKRLAPVLIKEITRRVNLFEIYQAVYTAGALLPKPFATGNYYHRNLNPKKLVEIEFTEIPRNSTLSSQIKLYSVSKTYSLPGFRKMEEKDLEVCHKLLFNYLQDKFEFTQLFNTLEDFRHWFLPINNVIYSYVVENADTGVIEEFISFYNLPTSVLQNPKHNEMKSAYLFYYVPKENSSGVSSLKELVSNALISAKMEHFDVFTCLNIMKNKEFLEDSSLKFSPGSGNLHYYLYNYRFKSIEPEQCCLVML</sequence>
<feature type="domain" description="Glycylpeptide N-tetradecanoyltransferase N-terminal" evidence="9">
    <location>
        <begin position="593"/>
        <end position="746"/>
    </location>
</feature>
<reference evidence="11" key="1">
    <citation type="submission" date="2020-05" db="EMBL/GenBank/DDBJ databases">
        <title>Phylogenomic resolution of chytrid fungi.</title>
        <authorList>
            <person name="Stajich J.E."/>
            <person name="Amses K."/>
            <person name="Simmons R."/>
            <person name="Seto K."/>
            <person name="Myers J."/>
            <person name="Bonds A."/>
            <person name="Quandt C.A."/>
            <person name="Barry K."/>
            <person name="Liu P."/>
            <person name="Grigoriev I."/>
            <person name="Longcore J.E."/>
            <person name="James T.Y."/>
        </authorList>
    </citation>
    <scope>NUCLEOTIDE SEQUENCE</scope>
    <source>
        <strain evidence="11">JEL0476</strain>
    </source>
</reference>
<comment type="catalytic activity">
    <reaction evidence="6">
        <text>N-terminal glycyl-[protein] + tetradecanoyl-CoA = N-tetradecanoylglycyl-[protein] + CoA + H(+)</text>
        <dbReference type="Rhea" id="RHEA:15521"/>
        <dbReference type="Rhea" id="RHEA-COMP:12666"/>
        <dbReference type="Rhea" id="RHEA-COMP:12667"/>
        <dbReference type="ChEBI" id="CHEBI:15378"/>
        <dbReference type="ChEBI" id="CHEBI:57287"/>
        <dbReference type="ChEBI" id="CHEBI:57385"/>
        <dbReference type="ChEBI" id="CHEBI:64723"/>
        <dbReference type="ChEBI" id="CHEBI:133050"/>
        <dbReference type="EC" id="2.3.1.97"/>
    </reaction>
</comment>
<dbReference type="InterPro" id="IPR016181">
    <property type="entry name" value="Acyl_CoA_acyltransferase"/>
</dbReference>
<evidence type="ECO:0000256" key="7">
    <source>
        <dbReference type="RuleBase" id="RU004178"/>
    </source>
</evidence>
<dbReference type="SUPFAM" id="SSF55729">
    <property type="entry name" value="Acyl-CoA N-acyltransferases (Nat)"/>
    <property type="match status" value="2"/>
</dbReference>
<evidence type="ECO:0000259" key="10">
    <source>
        <dbReference type="Pfam" id="PF02799"/>
    </source>
</evidence>
<dbReference type="GO" id="GO:0004379">
    <property type="term" value="F:glycylpeptide N-tetradecanoyltransferase activity"/>
    <property type="evidence" value="ECO:0007669"/>
    <property type="project" value="UniProtKB-EC"/>
</dbReference>
<evidence type="ECO:0000256" key="5">
    <source>
        <dbReference type="ARBA" id="ARBA00023315"/>
    </source>
</evidence>
<keyword evidence="5 6" id="KW-0012">Acyltransferase</keyword>
<comment type="function">
    <text evidence="6">Adds a myristoyl group to the N-terminal glycine residue of certain cellular proteins.</text>
</comment>
<protein>
    <recommendedName>
        <fullName evidence="3 6">Glycylpeptide N-tetradecanoyltransferase</fullName>
        <ecNumber evidence="2 6">2.3.1.97</ecNumber>
    </recommendedName>
</protein>
<gene>
    <name evidence="11" type="ORF">HK099_003601</name>
</gene>
<keyword evidence="12" id="KW-1185">Reference proteome</keyword>
<dbReference type="InterPro" id="IPR000903">
    <property type="entry name" value="NMT"/>
</dbReference>
<dbReference type="PANTHER" id="PTHR11377:SF5">
    <property type="entry name" value="GLYCYLPEPTIDE N-TETRADECANOYLTRANSFERASE"/>
    <property type="match status" value="1"/>
</dbReference>
<comment type="similarity">
    <text evidence="1 7">Belongs to the NMT family.</text>
</comment>
<dbReference type="PANTHER" id="PTHR11377">
    <property type="entry name" value="N-MYRISTOYL TRANSFERASE"/>
    <property type="match status" value="1"/>
</dbReference>
<keyword evidence="4 6" id="KW-0808">Transferase</keyword>
<evidence type="ECO:0000256" key="4">
    <source>
        <dbReference type="ARBA" id="ARBA00022679"/>
    </source>
</evidence>
<feature type="transmembrane region" description="Helical" evidence="8">
    <location>
        <begin position="6"/>
        <end position="24"/>
    </location>
</feature>
<dbReference type="AlphaFoldDB" id="A0AAD5Y0T8"/>
<feature type="domain" description="Glycylpeptide N-tetradecanoyltransferase C-terminal" evidence="10">
    <location>
        <begin position="761"/>
        <end position="950"/>
    </location>
</feature>
<dbReference type="Proteomes" id="UP001211065">
    <property type="component" value="Unassembled WGS sequence"/>
</dbReference>
<dbReference type="InterPro" id="IPR022677">
    <property type="entry name" value="NMT_C"/>
</dbReference>
<accession>A0AAD5Y0T8</accession>